<name>A0A146L127_LYGHE</name>
<dbReference type="EMBL" id="GDHC01017174">
    <property type="protein sequence ID" value="JAQ01455.1"/>
    <property type="molecule type" value="Transcribed_RNA"/>
</dbReference>
<sequence length="153" mass="17025">NMFPFVMGARSAQSSHIANQWNRKNLENSMGSTIINSQLTLLTSNPITSITELMPNQPSGNIFNRPDELETHHGQHDSEPLLTTGQVRIFHISNQRDPGIPPLTQPKIGAIKRSVRGICSIQRARDAQNREYPKNIPRDPGEASSTAFQIENS</sequence>
<feature type="region of interest" description="Disordered" evidence="1">
    <location>
        <begin position="124"/>
        <end position="153"/>
    </location>
</feature>
<dbReference type="AlphaFoldDB" id="A0A146L127"/>
<accession>A0A146L127</accession>
<evidence type="ECO:0000256" key="1">
    <source>
        <dbReference type="SAM" id="MobiDB-lite"/>
    </source>
</evidence>
<reference evidence="2" key="1">
    <citation type="journal article" date="2016" name="Gigascience">
        <title>De novo construction of an expanded transcriptome assembly for the western tarnished plant bug, Lygus hesperus.</title>
        <authorList>
            <person name="Tassone E.E."/>
            <person name="Geib S.M."/>
            <person name="Hall B."/>
            <person name="Fabrick J.A."/>
            <person name="Brent C.S."/>
            <person name="Hull J.J."/>
        </authorList>
    </citation>
    <scope>NUCLEOTIDE SEQUENCE</scope>
</reference>
<feature type="compositionally biased region" description="Basic and acidic residues" evidence="1">
    <location>
        <begin position="124"/>
        <end position="141"/>
    </location>
</feature>
<protein>
    <submittedName>
        <fullName evidence="2">Uncharacterized protein</fullName>
    </submittedName>
</protein>
<feature type="non-terminal residue" evidence="2">
    <location>
        <position position="1"/>
    </location>
</feature>
<evidence type="ECO:0000313" key="2">
    <source>
        <dbReference type="EMBL" id="JAQ01455.1"/>
    </source>
</evidence>
<organism evidence="2">
    <name type="scientific">Lygus hesperus</name>
    <name type="common">Western plant bug</name>
    <dbReference type="NCBI Taxonomy" id="30085"/>
    <lineage>
        <taxon>Eukaryota</taxon>
        <taxon>Metazoa</taxon>
        <taxon>Ecdysozoa</taxon>
        <taxon>Arthropoda</taxon>
        <taxon>Hexapoda</taxon>
        <taxon>Insecta</taxon>
        <taxon>Pterygota</taxon>
        <taxon>Neoptera</taxon>
        <taxon>Paraneoptera</taxon>
        <taxon>Hemiptera</taxon>
        <taxon>Heteroptera</taxon>
        <taxon>Panheteroptera</taxon>
        <taxon>Cimicomorpha</taxon>
        <taxon>Miridae</taxon>
        <taxon>Mirini</taxon>
        <taxon>Lygus</taxon>
    </lineage>
</organism>
<feature type="compositionally biased region" description="Polar residues" evidence="1">
    <location>
        <begin position="143"/>
        <end position="153"/>
    </location>
</feature>
<proteinExistence type="predicted"/>
<gene>
    <name evidence="2" type="ORF">g.58271</name>
</gene>